<evidence type="ECO:0000313" key="3">
    <source>
        <dbReference type="Proteomes" id="UP001157418"/>
    </source>
</evidence>
<sequence>MSRERLRYLEAMVITPAYLWQSQVQHAPLPMDVGEYQMPLLHVIEIRLKAKCDKLADAFIDDLDSSTGRCCSKDINALLILFRSEFWSIFSCLRLIHRKIMKYLVEAIEEASLAYNKVAISRNSEETREYAMDNSSSGNGSQPITRFLK</sequence>
<reference evidence="2 3" key="1">
    <citation type="submission" date="2022-01" db="EMBL/GenBank/DDBJ databases">
        <authorList>
            <person name="Xiong W."/>
            <person name="Schranz E."/>
        </authorList>
    </citation>
    <scope>NUCLEOTIDE SEQUENCE [LARGE SCALE GENOMIC DNA]</scope>
</reference>
<dbReference type="GO" id="GO:0051225">
    <property type="term" value="P:spindle assembly"/>
    <property type="evidence" value="ECO:0007669"/>
    <property type="project" value="InterPro"/>
</dbReference>
<feature type="region of interest" description="Disordered" evidence="1">
    <location>
        <begin position="129"/>
        <end position="149"/>
    </location>
</feature>
<dbReference type="PANTHER" id="PTHR16219:SF1">
    <property type="entry name" value="HAUS AUGMIN-LIKE COMPLEX SUBUNIT 4"/>
    <property type="match status" value="1"/>
</dbReference>
<organism evidence="2 3">
    <name type="scientific">Lactuca virosa</name>
    <dbReference type="NCBI Taxonomy" id="75947"/>
    <lineage>
        <taxon>Eukaryota</taxon>
        <taxon>Viridiplantae</taxon>
        <taxon>Streptophyta</taxon>
        <taxon>Embryophyta</taxon>
        <taxon>Tracheophyta</taxon>
        <taxon>Spermatophyta</taxon>
        <taxon>Magnoliopsida</taxon>
        <taxon>eudicotyledons</taxon>
        <taxon>Gunneridae</taxon>
        <taxon>Pentapetalae</taxon>
        <taxon>asterids</taxon>
        <taxon>campanulids</taxon>
        <taxon>Asterales</taxon>
        <taxon>Asteraceae</taxon>
        <taxon>Cichorioideae</taxon>
        <taxon>Cichorieae</taxon>
        <taxon>Lactucinae</taxon>
        <taxon>Lactuca</taxon>
    </lineage>
</organism>
<evidence type="ECO:0000313" key="2">
    <source>
        <dbReference type="EMBL" id="CAH1429990.1"/>
    </source>
</evidence>
<dbReference type="Proteomes" id="UP001157418">
    <property type="component" value="Unassembled WGS sequence"/>
</dbReference>
<evidence type="ECO:0000256" key="1">
    <source>
        <dbReference type="SAM" id="MobiDB-lite"/>
    </source>
</evidence>
<proteinExistence type="predicted"/>
<protein>
    <submittedName>
        <fullName evidence="2">Uncharacterized protein</fullName>
    </submittedName>
</protein>
<dbReference type="GO" id="GO:0070652">
    <property type="term" value="C:HAUS complex"/>
    <property type="evidence" value="ECO:0007669"/>
    <property type="project" value="InterPro"/>
</dbReference>
<accession>A0AAU9N6R6</accession>
<comment type="caution">
    <text evidence="2">The sequence shown here is derived from an EMBL/GenBank/DDBJ whole genome shotgun (WGS) entry which is preliminary data.</text>
</comment>
<dbReference type="PANTHER" id="PTHR16219">
    <property type="entry name" value="AUGMIN SUBUNIT 4 FAMILY MEMBER"/>
    <property type="match status" value="1"/>
</dbReference>
<keyword evidence="3" id="KW-1185">Reference proteome</keyword>
<dbReference type="AlphaFoldDB" id="A0AAU9N6R6"/>
<dbReference type="EMBL" id="CAKMRJ010003301">
    <property type="protein sequence ID" value="CAH1429990.1"/>
    <property type="molecule type" value="Genomic_DNA"/>
</dbReference>
<name>A0AAU9N6R6_9ASTR</name>
<gene>
    <name evidence="2" type="ORF">LVIROSA_LOCUS16807</name>
</gene>
<dbReference type="InterPro" id="IPR029327">
    <property type="entry name" value="HAUS4"/>
</dbReference>
<dbReference type="GO" id="GO:0051011">
    <property type="term" value="F:microtubule minus-end binding"/>
    <property type="evidence" value="ECO:0007669"/>
    <property type="project" value="TreeGrafter"/>
</dbReference>
<feature type="compositionally biased region" description="Polar residues" evidence="1">
    <location>
        <begin position="133"/>
        <end position="149"/>
    </location>
</feature>